<name>A0A166M1A1_9AGAM</name>
<feature type="non-terminal residue" evidence="2">
    <location>
        <position position="157"/>
    </location>
</feature>
<accession>A0A166M1A1</accession>
<evidence type="ECO:0000313" key="3">
    <source>
        <dbReference type="Proteomes" id="UP000076532"/>
    </source>
</evidence>
<gene>
    <name evidence="2" type="ORF">FIBSPDRAFT_684112</name>
</gene>
<feature type="non-terminal residue" evidence="2">
    <location>
        <position position="1"/>
    </location>
</feature>
<feature type="region of interest" description="Disordered" evidence="1">
    <location>
        <begin position="108"/>
        <end position="132"/>
    </location>
</feature>
<dbReference type="OrthoDB" id="3269232at2759"/>
<dbReference type="EMBL" id="KV417532">
    <property type="protein sequence ID" value="KZP23536.1"/>
    <property type="molecule type" value="Genomic_DNA"/>
</dbReference>
<evidence type="ECO:0000256" key="1">
    <source>
        <dbReference type="SAM" id="MobiDB-lite"/>
    </source>
</evidence>
<proteinExistence type="predicted"/>
<dbReference type="AlphaFoldDB" id="A0A166M1A1"/>
<reference evidence="2 3" key="1">
    <citation type="journal article" date="2016" name="Mol. Biol. Evol.">
        <title>Comparative Genomics of Early-Diverging Mushroom-Forming Fungi Provides Insights into the Origins of Lignocellulose Decay Capabilities.</title>
        <authorList>
            <person name="Nagy L.G."/>
            <person name="Riley R."/>
            <person name="Tritt A."/>
            <person name="Adam C."/>
            <person name="Daum C."/>
            <person name="Floudas D."/>
            <person name="Sun H."/>
            <person name="Yadav J.S."/>
            <person name="Pangilinan J."/>
            <person name="Larsson K.H."/>
            <person name="Matsuura K."/>
            <person name="Barry K."/>
            <person name="Labutti K."/>
            <person name="Kuo R."/>
            <person name="Ohm R.A."/>
            <person name="Bhattacharya S.S."/>
            <person name="Shirouzu T."/>
            <person name="Yoshinaga Y."/>
            <person name="Martin F.M."/>
            <person name="Grigoriev I.V."/>
            <person name="Hibbett D.S."/>
        </authorList>
    </citation>
    <scope>NUCLEOTIDE SEQUENCE [LARGE SCALE GENOMIC DNA]</scope>
    <source>
        <strain evidence="2 3">CBS 109695</strain>
    </source>
</reference>
<dbReference type="Proteomes" id="UP000076532">
    <property type="component" value="Unassembled WGS sequence"/>
</dbReference>
<evidence type="ECO:0000313" key="2">
    <source>
        <dbReference type="EMBL" id="KZP23536.1"/>
    </source>
</evidence>
<keyword evidence="3" id="KW-1185">Reference proteome</keyword>
<sequence>IPPMKKLHSDALAIEPKTAREKLLLAALLDSEARVQAHYSRVLQLQASAVLNQMYCDLLRKQLTHKEEEKKKGKGKGRLVGDGMPRLLTSDEFYERVVEFQAAQEREDTEKAVRKAARKDRDGVLGPWRDRETARKARNVAIRDRNRKAATDWEEAK</sequence>
<organism evidence="2 3">
    <name type="scientific">Athelia psychrophila</name>
    <dbReference type="NCBI Taxonomy" id="1759441"/>
    <lineage>
        <taxon>Eukaryota</taxon>
        <taxon>Fungi</taxon>
        <taxon>Dikarya</taxon>
        <taxon>Basidiomycota</taxon>
        <taxon>Agaricomycotina</taxon>
        <taxon>Agaricomycetes</taxon>
        <taxon>Agaricomycetidae</taxon>
        <taxon>Atheliales</taxon>
        <taxon>Atheliaceae</taxon>
        <taxon>Athelia</taxon>
    </lineage>
</organism>
<protein>
    <submittedName>
        <fullName evidence="2">Uncharacterized protein</fullName>
    </submittedName>
</protein>